<protein>
    <submittedName>
        <fullName evidence="1">Histidine phosphatase family protein</fullName>
    </submittedName>
</protein>
<accession>A0ABT7XHU6</accession>
<dbReference type="InterPro" id="IPR013078">
    <property type="entry name" value="His_Pase_superF_clade-1"/>
</dbReference>
<organism evidence="1 2">
    <name type="scientific">Crenobacter oryzisoli</name>
    <dbReference type="NCBI Taxonomy" id="3056844"/>
    <lineage>
        <taxon>Bacteria</taxon>
        <taxon>Pseudomonadati</taxon>
        <taxon>Pseudomonadota</taxon>
        <taxon>Betaproteobacteria</taxon>
        <taxon>Neisseriales</taxon>
        <taxon>Neisseriaceae</taxon>
        <taxon>Crenobacter</taxon>
    </lineage>
</organism>
<dbReference type="EMBL" id="JAUEDK010000001">
    <property type="protein sequence ID" value="MDN0073347.1"/>
    <property type="molecule type" value="Genomic_DNA"/>
</dbReference>
<dbReference type="InterPro" id="IPR029033">
    <property type="entry name" value="His_PPase_superfam"/>
</dbReference>
<evidence type="ECO:0000313" key="2">
    <source>
        <dbReference type="Proteomes" id="UP001168540"/>
    </source>
</evidence>
<dbReference type="CDD" id="cd07067">
    <property type="entry name" value="HP_PGM_like"/>
    <property type="match status" value="1"/>
</dbReference>
<evidence type="ECO:0000313" key="1">
    <source>
        <dbReference type="EMBL" id="MDN0073347.1"/>
    </source>
</evidence>
<sequence length="152" mass="17233">MDLILWRHAEAEEGSDDLARELTRKGQQQASRMAAWLRPRLPRDYTLLVSEARRSQQTAAFLAKGAEVMPALNPGASAEEVLGGLGWPRRDGTVVVVGHQPWIGWLTAKLMAGEQQMWSVKKGAVWWLQHRQRDEFELVRLKVMMTPSMLDS</sequence>
<gene>
    <name evidence="1" type="ORF">QU481_00345</name>
</gene>
<proteinExistence type="predicted"/>
<dbReference type="Pfam" id="PF00300">
    <property type="entry name" value="His_Phos_1"/>
    <property type="match status" value="1"/>
</dbReference>
<keyword evidence="2" id="KW-1185">Reference proteome</keyword>
<dbReference type="Proteomes" id="UP001168540">
    <property type="component" value="Unassembled WGS sequence"/>
</dbReference>
<reference evidence="1" key="1">
    <citation type="submission" date="2023-06" db="EMBL/GenBank/DDBJ databases">
        <authorList>
            <person name="Zhang S."/>
        </authorList>
    </citation>
    <scope>NUCLEOTIDE SEQUENCE</scope>
    <source>
        <strain evidence="1">SG2303</strain>
    </source>
</reference>
<dbReference type="RefSeq" id="WP_289827868.1">
    <property type="nucleotide sequence ID" value="NZ_JAUEDK010000001.1"/>
</dbReference>
<name>A0ABT7XHU6_9NEIS</name>
<dbReference type="SUPFAM" id="SSF53254">
    <property type="entry name" value="Phosphoglycerate mutase-like"/>
    <property type="match status" value="1"/>
</dbReference>
<dbReference type="Gene3D" id="3.40.50.1240">
    <property type="entry name" value="Phosphoglycerate mutase-like"/>
    <property type="match status" value="1"/>
</dbReference>
<dbReference type="SMART" id="SM00855">
    <property type="entry name" value="PGAM"/>
    <property type="match status" value="1"/>
</dbReference>
<comment type="caution">
    <text evidence="1">The sequence shown here is derived from an EMBL/GenBank/DDBJ whole genome shotgun (WGS) entry which is preliminary data.</text>
</comment>